<evidence type="ECO:0000313" key="2">
    <source>
        <dbReference type="Proteomes" id="UP001159427"/>
    </source>
</evidence>
<accession>A0ABN8RP79</accession>
<comment type="caution">
    <text evidence="1">The sequence shown here is derived from an EMBL/GenBank/DDBJ whole genome shotgun (WGS) entry which is preliminary data.</text>
</comment>
<sequence length="104" mass="12065">PQTFHSPLDRRAIELSENLKLLEVQVQSAKSHLQGKQKVLDDLPKAHERRGKVCAICHTSGHNRAKCNESSFFAIMRPRLRKQNPAKYLERSALDRDLMIYNER</sequence>
<feature type="non-terminal residue" evidence="1">
    <location>
        <position position="1"/>
    </location>
</feature>
<name>A0ABN8RP79_9CNID</name>
<keyword evidence="2" id="KW-1185">Reference proteome</keyword>
<dbReference type="EMBL" id="CALNXI010001934">
    <property type="protein sequence ID" value="CAH3179949.1"/>
    <property type="molecule type" value="Genomic_DNA"/>
</dbReference>
<evidence type="ECO:0000313" key="1">
    <source>
        <dbReference type="EMBL" id="CAH3179949.1"/>
    </source>
</evidence>
<reference evidence="1 2" key="1">
    <citation type="submission" date="2022-05" db="EMBL/GenBank/DDBJ databases">
        <authorList>
            <consortium name="Genoscope - CEA"/>
            <person name="William W."/>
        </authorList>
    </citation>
    <scope>NUCLEOTIDE SEQUENCE [LARGE SCALE GENOMIC DNA]</scope>
</reference>
<organism evidence="1 2">
    <name type="scientific">Porites evermanni</name>
    <dbReference type="NCBI Taxonomy" id="104178"/>
    <lineage>
        <taxon>Eukaryota</taxon>
        <taxon>Metazoa</taxon>
        <taxon>Cnidaria</taxon>
        <taxon>Anthozoa</taxon>
        <taxon>Hexacorallia</taxon>
        <taxon>Scleractinia</taxon>
        <taxon>Fungiina</taxon>
        <taxon>Poritidae</taxon>
        <taxon>Porites</taxon>
    </lineage>
</organism>
<proteinExistence type="predicted"/>
<dbReference type="Proteomes" id="UP001159427">
    <property type="component" value="Unassembled WGS sequence"/>
</dbReference>
<gene>
    <name evidence="1" type="ORF">PEVE_00012662</name>
</gene>
<protein>
    <submittedName>
        <fullName evidence="1">Uncharacterized protein</fullName>
    </submittedName>
</protein>